<dbReference type="Proteomes" id="UP000245119">
    <property type="component" value="Linkage Group LG1"/>
</dbReference>
<protein>
    <submittedName>
        <fullName evidence="2">Uncharacterized protein</fullName>
    </submittedName>
</protein>
<comment type="caution">
    <text evidence="2">The sequence shown here is derived from an EMBL/GenBank/DDBJ whole genome shotgun (WGS) entry which is preliminary data.</text>
</comment>
<evidence type="ECO:0000313" key="3">
    <source>
        <dbReference type="Proteomes" id="UP000245119"/>
    </source>
</evidence>
<organism evidence="2 3">
    <name type="scientific">Pomacea canaliculata</name>
    <name type="common">Golden apple snail</name>
    <dbReference type="NCBI Taxonomy" id="400727"/>
    <lineage>
        <taxon>Eukaryota</taxon>
        <taxon>Metazoa</taxon>
        <taxon>Spiralia</taxon>
        <taxon>Lophotrochozoa</taxon>
        <taxon>Mollusca</taxon>
        <taxon>Gastropoda</taxon>
        <taxon>Caenogastropoda</taxon>
        <taxon>Architaenioglossa</taxon>
        <taxon>Ampullarioidea</taxon>
        <taxon>Ampullariidae</taxon>
        <taxon>Pomacea</taxon>
    </lineage>
</organism>
<dbReference type="EMBL" id="PZQS01000001">
    <property type="protein sequence ID" value="PVD38656.1"/>
    <property type="molecule type" value="Genomic_DNA"/>
</dbReference>
<reference evidence="2 3" key="1">
    <citation type="submission" date="2018-04" db="EMBL/GenBank/DDBJ databases">
        <title>The genome of golden apple snail Pomacea canaliculata provides insight into stress tolerance and invasive adaptation.</title>
        <authorList>
            <person name="Liu C."/>
            <person name="Liu B."/>
            <person name="Ren Y."/>
            <person name="Zhang Y."/>
            <person name="Wang H."/>
            <person name="Li S."/>
            <person name="Jiang F."/>
            <person name="Yin L."/>
            <person name="Zhang G."/>
            <person name="Qian W."/>
            <person name="Fan W."/>
        </authorList>
    </citation>
    <scope>NUCLEOTIDE SEQUENCE [LARGE SCALE GENOMIC DNA]</scope>
    <source>
        <strain evidence="2">SZHN2017</strain>
        <tissue evidence="2">Muscle</tissue>
    </source>
</reference>
<sequence length="79" mass="8423">MIGTFATGTAQVDIKGHVRRGDIQIPIVDDSLAPARPATSTRHKPVTPVPTDTCDSSSTERQQPAPPSISHNIPEKPLD</sequence>
<proteinExistence type="predicted"/>
<keyword evidence="3" id="KW-1185">Reference proteome</keyword>
<evidence type="ECO:0000313" key="2">
    <source>
        <dbReference type="EMBL" id="PVD38656.1"/>
    </source>
</evidence>
<feature type="compositionally biased region" description="Polar residues" evidence="1">
    <location>
        <begin position="53"/>
        <end position="62"/>
    </location>
</feature>
<evidence type="ECO:0000256" key="1">
    <source>
        <dbReference type="SAM" id="MobiDB-lite"/>
    </source>
</evidence>
<gene>
    <name evidence="2" type="ORF">C0Q70_01274</name>
</gene>
<dbReference type="AlphaFoldDB" id="A0A2T7PYZ6"/>
<feature type="region of interest" description="Disordered" evidence="1">
    <location>
        <begin position="29"/>
        <end position="79"/>
    </location>
</feature>
<accession>A0A2T7PYZ6</accession>
<name>A0A2T7PYZ6_POMCA</name>